<comment type="caution">
    <text evidence="2">The sequence shown here is derived from an EMBL/GenBank/DDBJ whole genome shotgun (WGS) entry which is preliminary data.</text>
</comment>
<feature type="domain" description="Protein kinase" evidence="1">
    <location>
        <begin position="442"/>
        <end position="630"/>
    </location>
</feature>
<dbReference type="PROSITE" id="PS50011">
    <property type="entry name" value="PROTEIN_KINASE_DOM"/>
    <property type="match status" value="1"/>
</dbReference>
<dbReference type="OrthoDB" id="2521594at2759"/>
<name>A0A409WK55_PSICY</name>
<dbReference type="GO" id="GO:0005524">
    <property type="term" value="F:ATP binding"/>
    <property type="evidence" value="ECO:0007669"/>
    <property type="project" value="InterPro"/>
</dbReference>
<keyword evidence="3" id="KW-1185">Reference proteome</keyword>
<dbReference type="InterPro" id="IPR000719">
    <property type="entry name" value="Prot_kinase_dom"/>
</dbReference>
<evidence type="ECO:0000259" key="1">
    <source>
        <dbReference type="PROSITE" id="PS50011"/>
    </source>
</evidence>
<dbReference type="Pfam" id="PF00069">
    <property type="entry name" value="Pkinase"/>
    <property type="match status" value="1"/>
</dbReference>
<reference evidence="2 3" key="1">
    <citation type="journal article" date="2018" name="Evol. Lett.">
        <title>Horizontal gene cluster transfer increased hallucinogenic mushroom diversity.</title>
        <authorList>
            <person name="Reynolds H.T."/>
            <person name="Vijayakumar V."/>
            <person name="Gluck-Thaler E."/>
            <person name="Korotkin H.B."/>
            <person name="Matheny P.B."/>
            <person name="Slot J.C."/>
        </authorList>
    </citation>
    <scope>NUCLEOTIDE SEQUENCE [LARGE SCALE GENOMIC DNA]</scope>
    <source>
        <strain evidence="2 3">2631</strain>
    </source>
</reference>
<organism evidence="2 3">
    <name type="scientific">Psilocybe cyanescens</name>
    <dbReference type="NCBI Taxonomy" id="93625"/>
    <lineage>
        <taxon>Eukaryota</taxon>
        <taxon>Fungi</taxon>
        <taxon>Dikarya</taxon>
        <taxon>Basidiomycota</taxon>
        <taxon>Agaricomycotina</taxon>
        <taxon>Agaricomycetes</taxon>
        <taxon>Agaricomycetidae</taxon>
        <taxon>Agaricales</taxon>
        <taxon>Agaricineae</taxon>
        <taxon>Strophariaceae</taxon>
        <taxon>Psilocybe</taxon>
    </lineage>
</organism>
<dbReference type="GO" id="GO:0004672">
    <property type="term" value="F:protein kinase activity"/>
    <property type="evidence" value="ECO:0007669"/>
    <property type="project" value="InterPro"/>
</dbReference>
<accession>A0A409WK55</accession>
<dbReference type="InterPro" id="IPR011009">
    <property type="entry name" value="Kinase-like_dom_sf"/>
</dbReference>
<dbReference type="InParanoid" id="A0A409WK55"/>
<dbReference type="Gene3D" id="1.10.510.10">
    <property type="entry name" value="Transferase(Phosphotransferase) domain 1"/>
    <property type="match status" value="1"/>
</dbReference>
<dbReference type="EMBL" id="NHYD01003406">
    <property type="protein sequence ID" value="PPQ78810.1"/>
    <property type="molecule type" value="Genomic_DNA"/>
</dbReference>
<gene>
    <name evidence="2" type="ORF">CVT25_010679</name>
</gene>
<proteinExistence type="predicted"/>
<protein>
    <recommendedName>
        <fullName evidence="1">Protein kinase domain-containing protein</fullName>
    </recommendedName>
</protein>
<evidence type="ECO:0000313" key="3">
    <source>
        <dbReference type="Proteomes" id="UP000283269"/>
    </source>
</evidence>
<dbReference type="SUPFAM" id="SSF56112">
    <property type="entry name" value="Protein kinase-like (PK-like)"/>
    <property type="match status" value="1"/>
</dbReference>
<dbReference type="Proteomes" id="UP000283269">
    <property type="component" value="Unassembled WGS sequence"/>
</dbReference>
<dbReference type="AlphaFoldDB" id="A0A409WK55"/>
<evidence type="ECO:0000313" key="2">
    <source>
        <dbReference type="EMBL" id="PPQ78810.1"/>
    </source>
</evidence>
<sequence length="630" mass="72143">MDSYDPFRPHLEKALNYSAEPFLRQQEGSERLEPDQSPLTFHDRHVSAKLSCQRVINFPEIGEVLAKVCDETIAQFYAEGYKFSPTKYLVSEKESPFSVIGLLDDARNMNRRYKRSAGHFSSLFASTFFHSEIPWSFIFDLIWNYTENSFVSESTLDVFPERLTIGMSQNVAQNQIIQEEVEMLSLARRMSPHIALWQFFPLSTAGKLIVQRMANDHFQWQIPRTKGITNTSLAEVPQDVRGFPWNPEHNKLEQVLTLTHRKTKSLPDILLSQKKSRRVSIARKSHRVAKRRIDIDQYIQHAWARAVETDSTFLVFNCGMYERIGIRHRESQTLYLSSLIDPVKCRDPAYGKLHIGLHTAIAEDMTERFVKMRAPKRIKVAHSTHNDESVKQVALLTLKYGVYCSPAPATFLRIGNSFAHGVNEHFKPTKKSHFRPSEYFELVLEAPFDDDSVGVAHPAMLSITLESGETLQQDIVVKFAFSAEQHARLRDEYRIYTHLAYSKDIVEGILPVHGLFEDQDSETLALVMDHGGQSLRQLNQSSPYRRDDFKVKEITSCHHALRNIHKAGVRHRNIGPDNILIDDAQSATIIGFGSAVVDEQQGSRKYLKEMRRLGAAFLGNHVDPEFWASD</sequence>